<gene>
    <name evidence="5" type="primary">MFP</name>
    <name evidence="5" type="ORF">KSP40_PGU008031</name>
</gene>
<dbReference type="Pfam" id="PF00378">
    <property type="entry name" value="ECH_1"/>
    <property type="match status" value="1"/>
</dbReference>
<keyword evidence="1" id="KW-0413">Isomerase</keyword>
<dbReference type="Proteomes" id="UP001412067">
    <property type="component" value="Unassembled WGS sequence"/>
</dbReference>
<accession>A0ABR2LLR4</accession>
<evidence type="ECO:0000313" key="6">
    <source>
        <dbReference type="Proteomes" id="UP001412067"/>
    </source>
</evidence>
<feature type="compositionally biased region" description="Basic and acidic residues" evidence="4">
    <location>
        <begin position="315"/>
        <end position="327"/>
    </location>
</feature>
<dbReference type="EMBL" id="JBBWWR010000018">
    <property type="protein sequence ID" value="KAK8944080.1"/>
    <property type="molecule type" value="Genomic_DNA"/>
</dbReference>
<evidence type="ECO:0000256" key="3">
    <source>
        <dbReference type="ARBA" id="ARBA00023268"/>
    </source>
</evidence>
<dbReference type="SUPFAM" id="SSF52096">
    <property type="entry name" value="ClpP/crotonase"/>
    <property type="match status" value="1"/>
</dbReference>
<evidence type="ECO:0000256" key="2">
    <source>
        <dbReference type="ARBA" id="ARBA00023239"/>
    </source>
</evidence>
<name>A0ABR2LLR4_9ASPA</name>
<dbReference type="Gene3D" id="3.90.226.10">
    <property type="entry name" value="2-enoyl-CoA Hydratase, Chain A, domain 1"/>
    <property type="match status" value="1"/>
</dbReference>
<evidence type="ECO:0000256" key="4">
    <source>
        <dbReference type="SAM" id="MobiDB-lite"/>
    </source>
</evidence>
<evidence type="ECO:0000256" key="1">
    <source>
        <dbReference type="ARBA" id="ARBA00023235"/>
    </source>
</evidence>
<feature type="region of interest" description="Disordered" evidence="4">
    <location>
        <begin position="300"/>
        <end position="342"/>
    </location>
</feature>
<evidence type="ECO:0000313" key="5">
    <source>
        <dbReference type="EMBL" id="KAK8944080.1"/>
    </source>
</evidence>
<dbReference type="InterPro" id="IPR029045">
    <property type="entry name" value="ClpP/crotonase-like_dom_sf"/>
</dbReference>
<comment type="caution">
    <text evidence="5">The sequence shown here is derived from an EMBL/GenBank/DDBJ whole genome shotgun (WGS) entry which is preliminary data.</text>
</comment>
<sequence length="367" mass="40436">MISFTICMCKPYIVGGGRKFSGGFDVNVFMEVHKTRDVSLLPDESIDLLVNTIGDAGKPSVAVIQGLTLGECHARISTPNAQFGLLKLTLGVIHGFGGTQRIHRLVGLSKAIEMMLRYKSIRAKEGKDCGLVEAIVSPENLLMVARSWALEIANGRQNRVRRSHPGTTTPLLFPDKEGGAPRYPSPRPRARPPRSGGFLATLPGWPPSYQGWAALCLPAPSRGSTGRWAASSSPDRHFRRAASWFLQERTRLFHKFSICVPPFQTFLFVRLSHNGANHQAKWPLNTLDEKGRRLLYEAKEEAPGSAIATPSSRNESPHTKAGCHRESPPPLCAPPPNRRQAPQEKEIHHLVFGFECSSVCRRGNSLN</sequence>
<keyword evidence="3" id="KW-0511">Multifunctional enzyme</keyword>
<feature type="region of interest" description="Disordered" evidence="4">
    <location>
        <begin position="159"/>
        <end position="194"/>
    </location>
</feature>
<feature type="compositionally biased region" description="Pro residues" evidence="4">
    <location>
        <begin position="328"/>
        <end position="337"/>
    </location>
</feature>
<protein>
    <submittedName>
        <fullName evidence="5">Peroxisomal fatty acid beta-oxidation multifunctional protein</fullName>
    </submittedName>
</protein>
<dbReference type="CDD" id="cd06558">
    <property type="entry name" value="crotonase-like"/>
    <property type="match status" value="1"/>
</dbReference>
<proteinExistence type="predicted"/>
<reference evidence="5 6" key="1">
    <citation type="journal article" date="2022" name="Nat. Plants">
        <title>Genomes of leafy and leafless Platanthera orchids illuminate the evolution of mycoheterotrophy.</title>
        <authorList>
            <person name="Li M.H."/>
            <person name="Liu K.W."/>
            <person name="Li Z."/>
            <person name="Lu H.C."/>
            <person name="Ye Q.L."/>
            <person name="Zhang D."/>
            <person name="Wang J.Y."/>
            <person name="Li Y.F."/>
            <person name="Zhong Z.M."/>
            <person name="Liu X."/>
            <person name="Yu X."/>
            <person name="Liu D.K."/>
            <person name="Tu X.D."/>
            <person name="Liu B."/>
            <person name="Hao Y."/>
            <person name="Liao X.Y."/>
            <person name="Jiang Y.T."/>
            <person name="Sun W.H."/>
            <person name="Chen J."/>
            <person name="Chen Y.Q."/>
            <person name="Ai Y."/>
            <person name="Zhai J.W."/>
            <person name="Wu S.S."/>
            <person name="Zhou Z."/>
            <person name="Hsiao Y.Y."/>
            <person name="Wu W.L."/>
            <person name="Chen Y.Y."/>
            <person name="Lin Y.F."/>
            <person name="Hsu J.L."/>
            <person name="Li C.Y."/>
            <person name="Wang Z.W."/>
            <person name="Zhao X."/>
            <person name="Zhong W.Y."/>
            <person name="Ma X.K."/>
            <person name="Ma L."/>
            <person name="Huang J."/>
            <person name="Chen G.Z."/>
            <person name="Huang M.Z."/>
            <person name="Huang L."/>
            <person name="Peng D.H."/>
            <person name="Luo Y.B."/>
            <person name="Zou S.Q."/>
            <person name="Chen S.P."/>
            <person name="Lan S."/>
            <person name="Tsai W.C."/>
            <person name="Van de Peer Y."/>
            <person name="Liu Z.J."/>
        </authorList>
    </citation>
    <scope>NUCLEOTIDE SEQUENCE [LARGE SCALE GENOMIC DNA]</scope>
    <source>
        <strain evidence="5">Lor288</strain>
    </source>
</reference>
<keyword evidence="2" id="KW-0456">Lyase</keyword>
<dbReference type="PANTHER" id="PTHR23309:SF49">
    <property type="entry name" value="PEROXISOMAL BIFUNCTIONAL ENZYME"/>
    <property type="match status" value="1"/>
</dbReference>
<keyword evidence="6" id="KW-1185">Reference proteome</keyword>
<dbReference type="PANTHER" id="PTHR23309">
    <property type="entry name" value="3-HYDROXYACYL-COA DEHYROGENASE"/>
    <property type="match status" value="1"/>
</dbReference>
<organism evidence="5 6">
    <name type="scientific">Platanthera guangdongensis</name>
    <dbReference type="NCBI Taxonomy" id="2320717"/>
    <lineage>
        <taxon>Eukaryota</taxon>
        <taxon>Viridiplantae</taxon>
        <taxon>Streptophyta</taxon>
        <taxon>Embryophyta</taxon>
        <taxon>Tracheophyta</taxon>
        <taxon>Spermatophyta</taxon>
        <taxon>Magnoliopsida</taxon>
        <taxon>Liliopsida</taxon>
        <taxon>Asparagales</taxon>
        <taxon>Orchidaceae</taxon>
        <taxon>Orchidoideae</taxon>
        <taxon>Orchideae</taxon>
        <taxon>Orchidinae</taxon>
        <taxon>Platanthera</taxon>
    </lineage>
</organism>
<dbReference type="InterPro" id="IPR001753">
    <property type="entry name" value="Enoyl-CoA_hydra/iso"/>
</dbReference>